<accession>A0A9N9P0E6</accession>
<comment type="caution">
    <text evidence="1">The sequence shown here is derived from an EMBL/GenBank/DDBJ whole genome shotgun (WGS) entry which is preliminary data.</text>
</comment>
<evidence type="ECO:0000313" key="1">
    <source>
        <dbReference type="EMBL" id="CAG8780462.1"/>
    </source>
</evidence>
<protein>
    <submittedName>
        <fullName evidence="1">20738_t:CDS:1</fullName>
    </submittedName>
</protein>
<sequence length="335" mass="39283">MAEKIRGQVIVQNNQKSPDSELFLPPCYLTNQIAKQFLIEDETMAIDGNFSLTDKDYEIPENLQIHLEKAIEDVKKSPSKLEHEELEKYLQEINKKLKDFNENALKIDFNYIIDLKFEILSDLANLKAALNGKLNYINLKSTFSDKINLSVGEIDKINDFLSKWINRTKTIPFEEIYEGLSKFNNFVNNMEDSLFFFEIQEKLLAKITEIKETLPYKSEEIDKPYKPYKSTKQKKDKWGIFSTTKNTKEIPPNEVQNEVYSDFLLIIGLKLAYDLTTELEYTTSRLKLLDPTIQKIIVILKKLHDEFDKLQSSEELVESFERSELYVRECCFYDV</sequence>
<dbReference type="OrthoDB" id="10452638at2759"/>
<reference evidence="1" key="1">
    <citation type="submission" date="2021-06" db="EMBL/GenBank/DDBJ databases">
        <authorList>
            <person name="Kallberg Y."/>
            <person name="Tangrot J."/>
            <person name="Rosling A."/>
        </authorList>
    </citation>
    <scope>NUCLEOTIDE SEQUENCE</scope>
    <source>
        <strain evidence="1">FL966</strain>
    </source>
</reference>
<gene>
    <name evidence="1" type="ORF">CPELLU_LOCUS16358</name>
</gene>
<dbReference type="Proteomes" id="UP000789759">
    <property type="component" value="Unassembled WGS sequence"/>
</dbReference>
<dbReference type="EMBL" id="CAJVQA010023937">
    <property type="protein sequence ID" value="CAG8780462.1"/>
    <property type="molecule type" value="Genomic_DNA"/>
</dbReference>
<evidence type="ECO:0000313" key="2">
    <source>
        <dbReference type="Proteomes" id="UP000789759"/>
    </source>
</evidence>
<name>A0A9N9P0E6_9GLOM</name>
<dbReference type="AlphaFoldDB" id="A0A9N9P0E6"/>
<keyword evidence="2" id="KW-1185">Reference proteome</keyword>
<feature type="non-terminal residue" evidence="1">
    <location>
        <position position="1"/>
    </location>
</feature>
<organism evidence="1 2">
    <name type="scientific">Cetraspora pellucida</name>
    <dbReference type="NCBI Taxonomy" id="1433469"/>
    <lineage>
        <taxon>Eukaryota</taxon>
        <taxon>Fungi</taxon>
        <taxon>Fungi incertae sedis</taxon>
        <taxon>Mucoromycota</taxon>
        <taxon>Glomeromycotina</taxon>
        <taxon>Glomeromycetes</taxon>
        <taxon>Diversisporales</taxon>
        <taxon>Gigasporaceae</taxon>
        <taxon>Cetraspora</taxon>
    </lineage>
</organism>
<proteinExistence type="predicted"/>